<keyword evidence="4" id="KW-0732">Signal</keyword>
<evidence type="ECO:0000313" key="5">
    <source>
        <dbReference type="EMBL" id="RNF08916.1"/>
    </source>
</evidence>
<keyword evidence="3 5" id="KW-0812">Transmembrane</keyword>
<feature type="coiled-coil region" evidence="1">
    <location>
        <begin position="242"/>
        <end position="269"/>
    </location>
</feature>
<dbReference type="GeneID" id="40326395"/>
<accession>A0A3R7NN64</accession>
<dbReference type="Proteomes" id="UP000283634">
    <property type="component" value="Unassembled WGS sequence"/>
</dbReference>
<keyword evidence="3" id="KW-0472">Membrane</keyword>
<organism evidence="5 6">
    <name type="scientific">Trypanosoma rangeli</name>
    <dbReference type="NCBI Taxonomy" id="5698"/>
    <lineage>
        <taxon>Eukaryota</taxon>
        <taxon>Discoba</taxon>
        <taxon>Euglenozoa</taxon>
        <taxon>Kinetoplastea</taxon>
        <taxon>Metakinetoplastina</taxon>
        <taxon>Trypanosomatida</taxon>
        <taxon>Trypanosomatidae</taxon>
        <taxon>Trypanosoma</taxon>
        <taxon>Herpetosoma</taxon>
    </lineage>
</organism>
<name>A0A3R7NN64_TRYRA</name>
<dbReference type="OMA" id="LPFMERE"/>
<evidence type="ECO:0000256" key="1">
    <source>
        <dbReference type="SAM" id="Coils"/>
    </source>
</evidence>
<feature type="transmembrane region" description="Helical" evidence="3">
    <location>
        <begin position="526"/>
        <end position="550"/>
    </location>
</feature>
<keyword evidence="3" id="KW-1133">Transmembrane helix</keyword>
<sequence length="565" mass="64491">MPCGSSLRGRRQVCLLILTLLCALPASVRAESATLTDPITGEVVVLTPGKMHSSVNPPSSVVGLWPHGDVRDEDTVFFKAEDEAYEKWMTRKKQRQWEQQQRKGKGGEGKDKEGDNKRKQGNSKKALKMRLESFSAQAVRSRNNARSERLKELKNISLFELAWDEIRVDADRVKELLYEASLFVSQEIPGSTPEEQYAHLLKTAFSHTIRNMTQKRGNVWIEKWIYTLPYPMVLDGITVGHAEREVRNIKKYMSRVEAAQRTANAMENIQDANYIKMRIKESLRDSTEMLNASREAHKMVIDLVLPLMSHFRQSITTQIRDINVKIVGNDESTSLLRQQLKEWTRRKSILKASNEKGMKVELELRRAVYGNTLLPEETFIFSLALIAKARLGQNTGLESVDLVTDLGTCVSLTAAQEAELKAALYNPFVIGFMIVAALSWVLLGIREFWLKRVRQSLYSVQRTPDVSVYASGRVHFLRLCLRVNLVLEALIPFLVPTFFLYFALTRKKEGISLYYIFLLSRPAQKLALVSVLVLLYVLSFVVFFLMSALYRYSSNSSPRRKLKKS</sequence>
<evidence type="ECO:0000256" key="3">
    <source>
        <dbReference type="SAM" id="Phobius"/>
    </source>
</evidence>
<gene>
    <name evidence="5" type="ORF">TraAM80_02462</name>
</gene>
<comment type="caution">
    <text evidence="5">The sequence shown here is derived from an EMBL/GenBank/DDBJ whole genome shotgun (WGS) entry which is preliminary data.</text>
</comment>
<dbReference type="AlphaFoldDB" id="A0A3R7NN64"/>
<feature type="transmembrane region" description="Helical" evidence="3">
    <location>
        <begin position="424"/>
        <end position="445"/>
    </location>
</feature>
<evidence type="ECO:0000256" key="2">
    <source>
        <dbReference type="SAM" id="MobiDB-lite"/>
    </source>
</evidence>
<protein>
    <submittedName>
        <fullName evidence="5">Putative 3-transmembrane protein A13</fullName>
    </submittedName>
</protein>
<feature type="region of interest" description="Disordered" evidence="2">
    <location>
        <begin position="90"/>
        <end position="126"/>
    </location>
</feature>
<keyword evidence="1" id="KW-0175">Coiled coil</keyword>
<dbReference type="EMBL" id="MKGL01000057">
    <property type="protein sequence ID" value="RNF08916.1"/>
    <property type="molecule type" value="Genomic_DNA"/>
</dbReference>
<reference evidence="5 6" key="1">
    <citation type="journal article" date="2018" name="BMC Genomics">
        <title>Genomic comparison of Trypanosoma conorhini and Trypanosoma rangeli to Trypanosoma cruzi strains of high and low virulence.</title>
        <authorList>
            <person name="Bradwell K.R."/>
            <person name="Koparde V.N."/>
            <person name="Matveyev A.V."/>
            <person name="Serrano M.G."/>
            <person name="Alves J.M."/>
            <person name="Parikh H."/>
            <person name="Huang B."/>
            <person name="Lee V."/>
            <person name="Espinosa-Alvarez O."/>
            <person name="Ortiz P.A."/>
            <person name="Costa-Martins A.G."/>
            <person name="Teixeira M.M."/>
            <person name="Buck G.A."/>
        </authorList>
    </citation>
    <scope>NUCLEOTIDE SEQUENCE [LARGE SCALE GENOMIC DNA]</scope>
    <source>
        <strain evidence="5 6">AM80</strain>
    </source>
</reference>
<evidence type="ECO:0000313" key="6">
    <source>
        <dbReference type="Proteomes" id="UP000283634"/>
    </source>
</evidence>
<feature type="chain" id="PRO_5018784208" evidence="4">
    <location>
        <begin position="31"/>
        <end position="565"/>
    </location>
</feature>
<proteinExistence type="predicted"/>
<dbReference type="RefSeq" id="XP_029240678.1">
    <property type="nucleotide sequence ID" value="XM_029379464.1"/>
</dbReference>
<evidence type="ECO:0000256" key="4">
    <source>
        <dbReference type="SAM" id="SignalP"/>
    </source>
</evidence>
<dbReference type="OrthoDB" id="251826at2759"/>
<feature type="signal peptide" evidence="4">
    <location>
        <begin position="1"/>
        <end position="30"/>
    </location>
</feature>
<feature type="transmembrane region" description="Helical" evidence="3">
    <location>
        <begin position="483"/>
        <end position="504"/>
    </location>
</feature>
<feature type="compositionally biased region" description="Basic and acidic residues" evidence="2">
    <location>
        <begin position="105"/>
        <end position="118"/>
    </location>
</feature>
<dbReference type="VEuPathDB" id="TriTrypDB:TRSC58_01900"/>
<keyword evidence="6" id="KW-1185">Reference proteome</keyword>